<dbReference type="InterPro" id="IPR000073">
    <property type="entry name" value="AB_hydrolase_1"/>
</dbReference>
<reference evidence="3 4" key="1">
    <citation type="submission" date="2018-06" db="EMBL/GenBank/DDBJ databases">
        <title>Whole genome sequencing of four bacterial strains from South Shetland trench revealing bio-synthetic gene clusters.</title>
        <authorList>
            <person name="Abdel-Mageed W.M."/>
            <person name="Lehri B."/>
            <person name="Jarmusch S.A."/>
            <person name="Miranda K."/>
            <person name="Goodfellow M."/>
            <person name="Jaspars M."/>
            <person name="Karlyshev A.V."/>
        </authorList>
    </citation>
    <scope>NUCLEOTIDE SEQUENCE [LARGE SCALE GENOMIC DNA]</scope>
    <source>
        <strain evidence="3 4">SST1</strain>
    </source>
</reference>
<dbReference type="Pfam" id="PF12697">
    <property type="entry name" value="Abhydrolase_6"/>
    <property type="match status" value="1"/>
</dbReference>
<keyword evidence="1" id="KW-0812">Transmembrane</keyword>
<dbReference type="InterPro" id="IPR029058">
    <property type="entry name" value="AB_hydrolase_fold"/>
</dbReference>
<dbReference type="GO" id="GO:0003824">
    <property type="term" value="F:catalytic activity"/>
    <property type="evidence" value="ECO:0007669"/>
    <property type="project" value="UniProtKB-ARBA"/>
</dbReference>
<keyword evidence="1" id="KW-0472">Membrane</keyword>
<feature type="domain" description="AB hydrolase-1" evidence="2">
    <location>
        <begin position="116"/>
        <end position="278"/>
    </location>
</feature>
<comment type="caution">
    <text evidence="3">The sequence shown here is derived from an EMBL/GenBank/DDBJ whole genome shotgun (WGS) entry which is preliminary data.</text>
</comment>
<evidence type="ECO:0000259" key="2">
    <source>
        <dbReference type="Pfam" id="PF12697"/>
    </source>
</evidence>
<dbReference type="EMBL" id="QNTT01000004">
    <property type="protein sequence ID" value="RBA39784.1"/>
    <property type="molecule type" value="Genomic_DNA"/>
</dbReference>
<gene>
    <name evidence="3" type="ORF">DQ226_02525</name>
</gene>
<evidence type="ECO:0000313" key="4">
    <source>
        <dbReference type="Proteomes" id="UP000252187"/>
    </source>
</evidence>
<keyword evidence="1" id="KW-1133">Transmembrane helix</keyword>
<sequence>MSRNAVSKAVPAVLPSNESPPLSRNVCCTHGVTHATRHTSIAWKSVIIVMITLLVYGLSGIASPSAHATDPDARPHVPENWQWGSGTVDMVLQNRHSLPHVDDDTCRPSERRPNPVILLHGTGGTGADFVSHAAALVNDGYCVWAPTYGKGLTIGGHTFVGGTTSIEHGAALELSGLIDHVLAVTGARKVDLVGVSLGGVVATYTTKVHRPDKVDRVVGIATYGGLGEIMPDMGPLTAAFQGSADFSPFVAMRELQPDSPFHQRWLGESASPFVPGVDYTAITSDADGLIPGNLSYVPGRGLRHIRLQDGCSVNRSSHLTQINDPRAVDAVMSALDPSDIRPLRCIPTDGLIGPIGPVPPR</sequence>
<organism evidence="3 4">
    <name type="scientific">Dietzia maris</name>
    <dbReference type="NCBI Taxonomy" id="37915"/>
    <lineage>
        <taxon>Bacteria</taxon>
        <taxon>Bacillati</taxon>
        <taxon>Actinomycetota</taxon>
        <taxon>Actinomycetes</taxon>
        <taxon>Mycobacteriales</taxon>
        <taxon>Dietziaceae</taxon>
        <taxon>Dietzia</taxon>
    </lineage>
</organism>
<protein>
    <recommendedName>
        <fullName evidence="2">AB hydrolase-1 domain-containing protein</fullName>
    </recommendedName>
</protein>
<dbReference type="Gene3D" id="3.40.50.1820">
    <property type="entry name" value="alpha/beta hydrolase"/>
    <property type="match status" value="1"/>
</dbReference>
<evidence type="ECO:0000313" key="3">
    <source>
        <dbReference type="EMBL" id="RBA39784.1"/>
    </source>
</evidence>
<name>A0A365PD60_9ACTN</name>
<accession>A0A365PD60</accession>
<evidence type="ECO:0000256" key="1">
    <source>
        <dbReference type="SAM" id="Phobius"/>
    </source>
</evidence>
<dbReference type="SUPFAM" id="SSF53474">
    <property type="entry name" value="alpha/beta-Hydrolases"/>
    <property type="match status" value="1"/>
</dbReference>
<proteinExistence type="predicted"/>
<dbReference type="Proteomes" id="UP000252187">
    <property type="component" value="Unassembled WGS sequence"/>
</dbReference>
<feature type="transmembrane region" description="Helical" evidence="1">
    <location>
        <begin position="41"/>
        <end position="62"/>
    </location>
</feature>
<dbReference type="AlphaFoldDB" id="A0A365PD60"/>